<evidence type="ECO:0000256" key="1">
    <source>
        <dbReference type="SAM" id="MobiDB-lite"/>
    </source>
</evidence>
<evidence type="ECO:0000313" key="3">
    <source>
        <dbReference type="Proteomes" id="UP000518266"/>
    </source>
</evidence>
<dbReference type="InterPro" id="IPR026847">
    <property type="entry name" value="VPS13"/>
</dbReference>
<name>A0A7J5X523_DISMA</name>
<dbReference type="AlphaFoldDB" id="A0A7J5X523"/>
<dbReference type="OrthoDB" id="10059471at2759"/>
<proteinExistence type="predicted"/>
<accession>A0A7J5X523</accession>
<organism evidence="2 3">
    <name type="scientific">Dissostichus mawsoni</name>
    <name type="common">Antarctic cod</name>
    <dbReference type="NCBI Taxonomy" id="36200"/>
    <lineage>
        <taxon>Eukaryota</taxon>
        <taxon>Metazoa</taxon>
        <taxon>Chordata</taxon>
        <taxon>Craniata</taxon>
        <taxon>Vertebrata</taxon>
        <taxon>Euteleostomi</taxon>
        <taxon>Actinopterygii</taxon>
        <taxon>Neopterygii</taxon>
        <taxon>Teleostei</taxon>
        <taxon>Neoteleostei</taxon>
        <taxon>Acanthomorphata</taxon>
        <taxon>Eupercaria</taxon>
        <taxon>Perciformes</taxon>
        <taxon>Notothenioidei</taxon>
        <taxon>Nototheniidae</taxon>
        <taxon>Dissostichus</taxon>
    </lineage>
</organism>
<dbReference type="PANTHER" id="PTHR16166:SF125">
    <property type="entry name" value="INTERMEMBRANE LIPID TRANSFER PROTEIN VPS13C"/>
    <property type="match status" value="1"/>
</dbReference>
<sequence>MERASSRMVGRRDEDSAEAMIDVTYRQSAAEREVVFVLQRLYLCASVETRLRAVVLDPEVVFVASLMKADAPALVASFQCDFSLQLEEDGRQDMRANLRELRVLACPFIRDQEDAAVTTRMCDGGGSRPEDLPFILNTVMTITAAMTARRRVDDDGAASLEVGDLWSVRNIYGCNFWFLGVDSASEATESLRDLDQGRQERASAPRSSGSAKNWSSLLQLRADMTLELWCVQVNYFNEIHAVWEPLIERCFLQRHPERHGVPEQPERPTEPGQGVLRGRLLLLRPSLKEKAPFTLKNSLGIPLMVQHSPSLRPRGPPGQGKLQELPVDQSLDLELSMIRTSSRGKLSALQRQESSLFSLSIVPSGFSEISNIAVDNRVAVSTTSAEAVSVLLQIDAADGNKVITVLSPLQ</sequence>
<gene>
    <name evidence="2" type="ORF">F7725_025726</name>
</gene>
<reference evidence="2 3" key="1">
    <citation type="submission" date="2020-03" db="EMBL/GenBank/DDBJ databases">
        <title>Dissostichus mawsoni Genome sequencing and assembly.</title>
        <authorList>
            <person name="Park H."/>
        </authorList>
    </citation>
    <scope>NUCLEOTIDE SEQUENCE [LARGE SCALE GENOMIC DNA]</scope>
    <source>
        <strain evidence="2">DM0001</strain>
        <tissue evidence="2">Muscle</tissue>
    </source>
</reference>
<dbReference type="EMBL" id="JAAKFY010000027">
    <property type="protein sequence ID" value="KAF3832061.1"/>
    <property type="molecule type" value="Genomic_DNA"/>
</dbReference>
<dbReference type="GO" id="GO:0007005">
    <property type="term" value="P:mitochondrion organization"/>
    <property type="evidence" value="ECO:0007669"/>
    <property type="project" value="TreeGrafter"/>
</dbReference>
<dbReference type="PANTHER" id="PTHR16166">
    <property type="entry name" value="VACUOLAR PROTEIN SORTING-ASSOCIATED PROTEIN VPS13"/>
    <property type="match status" value="1"/>
</dbReference>
<dbReference type="GO" id="GO:0045053">
    <property type="term" value="P:protein retention in Golgi apparatus"/>
    <property type="evidence" value="ECO:0007669"/>
    <property type="project" value="TreeGrafter"/>
</dbReference>
<feature type="non-terminal residue" evidence="2">
    <location>
        <position position="410"/>
    </location>
</feature>
<keyword evidence="3" id="KW-1185">Reference proteome</keyword>
<dbReference type="GO" id="GO:0006623">
    <property type="term" value="P:protein targeting to vacuole"/>
    <property type="evidence" value="ECO:0007669"/>
    <property type="project" value="TreeGrafter"/>
</dbReference>
<feature type="region of interest" description="Disordered" evidence="1">
    <location>
        <begin position="191"/>
        <end position="211"/>
    </location>
</feature>
<evidence type="ECO:0000313" key="2">
    <source>
        <dbReference type="EMBL" id="KAF3832061.1"/>
    </source>
</evidence>
<feature type="compositionally biased region" description="Basic and acidic residues" evidence="1">
    <location>
        <begin position="191"/>
        <end position="203"/>
    </location>
</feature>
<dbReference type="Proteomes" id="UP000518266">
    <property type="component" value="Unassembled WGS sequence"/>
</dbReference>
<protein>
    <submittedName>
        <fullName evidence="2">Uncharacterized protein</fullName>
    </submittedName>
</protein>
<comment type="caution">
    <text evidence="2">The sequence shown here is derived from an EMBL/GenBank/DDBJ whole genome shotgun (WGS) entry which is preliminary data.</text>
</comment>